<feature type="region of interest" description="Disordered" evidence="1">
    <location>
        <begin position="208"/>
        <end position="231"/>
    </location>
</feature>
<evidence type="ECO:0000313" key="3">
    <source>
        <dbReference type="Proteomes" id="UP001230268"/>
    </source>
</evidence>
<keyword evidence="3" id="KW-1185">Reference proteome</keyword>
<feature type="compositionally biased region" description="Acidic residues" evidence="1">
    <location>
        <begin position="211"/>
        <end position="221"/>
    </location>
</feature>
<dbReference type="Proteomes" id="UP001230268">
    <property type="component" value="Unassembled WGS sequence"/>
</dbReference>
<gene>
    <name evidence="2" type="ORF">BgAZ_303030</name>
</gene>
<organism evidence="2 3">
    <name type="scientific">Babesia gibsoni</name>
    <dbReference type="NCBI Taxonomy" id="33632"/>
    <lineage>
        <taxon>Eukaryota</taxon>
        <taxon>Sar</taxon>
        <taxon>Alveolata</taxon>
        <taxon>Apicomplexa</taxon>
        <taxon>Aconoidasida</taxon>
        <taxon>Piroplasmida</taxon>
        <taxon>Babesiidae</taxon>
        <taxon>Babesia</taxon>
    </lineage>
</organism>
<protein>
    <submittedName>
        <fullName evidence="2">Uncharacterized protein</fullName>
    </submittedName>
</protein>
<name>A0AAD8P8T9_BABGI</name>
<dbReference type="EMBL" id="JAVEPI010000003">
    <property type="protein sequence ID" value="KAK1442785.1"/>
    <property type="molecule type" value="Genomic_DNA"/>
</dbReference>
<reference evidence="2" key="1">
    <citation type="submission" date="2023-08" db="EMBL/GenBank/DDBJ databases">
        <title>Draft sequence of the Babesia gibsoni genome.</title>
        <authorList>
            <person name="Yamagishi J.Y."/>
            <person name="Xuan X.X."/>
        </authorList>
    </citation>
    <scope>NUCLEOTIDE SEQUENCE</scope>
    <source>
        <strain evidence="2">Azabu</strain>
    </source>
</reference>
<comment type="caution">
    <text evidence="2">The sequence shown here is derived from an EMBL/GenBank/DDBJ whole genome shotgun (WGS) entry which is preliminary data.</text>
</comment>
<sequence length="231" mass="26214">MTDQEPHHIANDCYEALLDLKSIFPAWSDTQENFHYHWRRILAATTKGGEIEQEALGFYTGILGPLVESKGEGIDAKEALDLVKKLDENRREKDESFETYNLEAVLAKDTSLIRPKPVIKKPPAPRRTVAEVTEPTTPSGGHAYGTRRRSRQLQATDADGDQGGKLDYSSSGLGTHLKKGFFSDYVWDFMSPSGEKTEYDDEIDKEISMEKEDEFDADDEELIKRQRRGRK</sequence>
<feature type="region of interest" description="Disordered" evidence="1">
    <location>
        <begin position="116"/>
        <end position="164"/>
    </location>
</feature>
<dbReference type="AlphaFoldDB" id="A0AAD8P8T9"/>
<accession>A0AAD8P8T9</accession>
<proteinExistence type="predicted"/>
<evidence type="ECO:0000313" key="2">
    <source>
        <dbReference type="EMBL" id="KAK1442785.1"/>
    </source>
</evidence>
<evidence type="ECO:0000256" key="1">
    <source>
        <dbReference type="SAM" id="MobiDB-lite"/>
    </source>
</evidence>